<evidence type="ECO:0000313" key="1">
    <source>
        <dbReference type="EMBL" id="TMS58923.1"/>
    </source>
</evidence>
<keyword evidence="2" id="KW-1185">Reference proteome</keyword>
<reference evidence="1" key="1">
    <citation type="submission" date="2019-05" db="EMBL/GenBank/DDBJ databases">
        <title>Revised genome assembly of Burkholderiaceae (previously Ralstonia) sp. PBA.</title>
        <authorList>
            <person name="Gan H.M."/>
        </authorList>
    </citation>
    <scope>NUCLEOTIDE SEQUENCE</scope>
    <source>
        <strain evidence="1">PBA</strain>
    </source>
</reference>
<protein>
    <submittedName>
        <fullName evidence="1">Glycine zipper 2TM domain-containing protein</fullName>
    </submittedName>
</protein>
<sequence length="170" mass="17291">MKTKLLLATMASAVALAGCAVPAYQNNYPQSGYPQGGYPQGGYPQQGYQSAPQGVAPNYALYGRVESIEMLQGQQASSGILGTVLGGAAGGLLGHQIGGGSGKTAATIGGAVLGAVAGNQIQRSQGGQQALYRVVVRLDDGRIATVTQTSPNNLQVGMRVRVMNDQVTPA</sequence>
<name>A0ACD3SS55_9BURK</name>
<organism evidence="1 2">
    <name type="scientific">Imbroritus primus</name>
    <dbReference type="NCBI Taxonomy" id="3058603"/>
    <lineage>
        <taxon>Bacteria</taxon>
        <taxon>Pseudomonadati</taxon>
        <taxon>Pseudomonadota</taxon>
        <taxon>Betaproteobacteria</taxon>
        <taxon>Burkholderiales</taxon>
        <taxon>Burkholderiaceae</taxon>
        <taxon>Imbroritus</taxon>
    </lineage>
</organism>
<evidence type="ECO:0000313" key="2">
    <source>
        <dbReference type="Proteomes" id="UP000004277"/>
    </source>
</evidence>
<comment type="caution">
    <text evidence="1">The sequence shown here is derived from an EMBL/GenBank/DDBJ whole genome shotgun (WGS) entry which is preliminary data.</text>
</comment>
<gene>
    <name evidence="1" type="ORF">MW7_006325</name>
</gene>
<dbReference type="EMBL" id="AKCV02000015">
    <property type="protein sequence ID" value="TMS58923.1"/>
    <property type="molecule type" value="Genomic_DNA"/>
</dbReference>
<proteinExistence type="predicted"/>
<accession>A0ACD3SS55</accession>
<dbReference type="Proteomes" id="UP000004277">
    <property type="component" value="Unassembled WGS sequence"/>
</dbReference>